<feature type="region of interest" description="Disordered" evidence="7">
    <location>
        <begin position="1"/>
        <end position="40"/>
    </location>
</feature>
<dbReference type="OMA" id="GCAAHVE"/>
<feature type="non-terminal residue" evidence="8">
    <location>
        <position position="1"/>
    </location>
</feature>
<reference evidence="8 9" key="1">
    <citation type="journal article" date="2021" name="Nat. Plants">
        <title>The Taxus genome provides insights into paclitaxel biosynthesis.</title>
        <authorList>
            <person name="Xiong X."/>
            <person name="Gou J."/>
            <person name="Liao Q."/>
            <person name="Li Y."/>
            <person name="Zhou Q."/>
            <person name="Bi G."/>
            <person name="Li C."/>
            <person name="Du R."/>
            <person name="Wang X."/>
            <person name="Sun T."/>
            <person name="Guo L."/>
            <person name="Liang H."/>
            <person name="Lu P."/>
            <person name="Wu Y."/>
            <person name="Zhang Z."/>
            <person name="Ro D.K."/>
            <person name="Shang Y."/>
            <person name="Huang S."/>
            <person name="Yan J."/>
        </authorList>
    </citation>
    <scope>NUCLEOTIDE SEQUENCE [LARGE SCALE GENOMIC DNA]</scope>
    <source>
        <strain evidence="8">Ta-2019</strain>
    </source>
</reference>
<keyword evidence="5" id="KW-0287">Flowering</keyword>
<protein>
    <recommendedName>
        <fullName evidence="10">Protein FLX-like 3</fullName>
    </recommendedName>
</protein>
<gene>
    <name evidence="8" type="ORF">KI387_022144</name>
</gene>
<name>A0AA38FZE3_TAXCH</name>
<evidence type="ECO:0000256" key="7">
    <source>
        <dbReference type="SAM" id="MobiDB-lite"/>
    </source>
</evidence>
<proteinExistence type="inferred from homology"/>
<keyword evidence="2" id="KW-0217">Developmental protein</keyword>
<evidence type="ECO:0000256" key="4">
    <source>
        <dbReference type="ARBA" id="ARBA00023054"/>
    </source>
</evidence>
<dbReference type="PANTHER" id="PTHR33405">
    <property type="entry name" value="PROTEIN FLX-LIKE 2"/>
    <property type="match status" value="1"/>
</dbReference>
<dbReference type="GO" id="GO:0030154">
    <property type="term" value="P:cell differentiation"/>
    <property type="evidence" value="ECO:0007669"/>
    <property type="project" value="UniProtKB-KW"/>
</dbReference>
<evidence type="ECO:0000256" key="3">
    <source>
        <dbReference type="ARBA" id="ARBA00022782"/>
    </source>
</evidence>
<evidence type="ECO:0000313" key="9">
    <source>
        <dbReference type="Proteomes" id="UP000824469"/>
    </source>
</evidence>
<feature type="coiled-coil region" evidence="6">
    <location>
        <begin position="44"/>
        <end position="90"/>
    </location>
</feature>
<dbReference type="InterPro" id="IPR040353">
    <property type="entry name" value="FLX/FLX-like"/>
</dbReference>
<keyword evidence="9" id="KW-1185">Reference proteome</keyword>
<dbReference type="EMBL" id="JAHRHJ020000005">
    <property type="protein sequence ID" value="KAH9313517.1"/>
    <property type="molecule type" value="Genomic_DNA"/>
</dbReference>
<feature type="coiled-coil region" evidence="6">
    <location>
        <begin position="192"/>
        <end position="226"/>
    </location>
</feature>
<evidence type="ECO:0000256" key="1">
    <source>
        <dbReference type="ARBA" id="ARBA00005405"/>
    </source>
</evidence>
<feature type="region of interest" description="Disordered" evidence="7">
    <location>
        <begin position="264"/>
        <end position="290"/>
    </location>
</feature>
<dbReference type="PANTHER" id="PTHR33405:SF20">
    <property type="entry name" value="PROTEIN FLX-LIKE 3"/>
    <property type="match status" value="1"/>
</dbReference>
<keyword evidence="3" id="KW-0221">Differentiation</keyword>
<sequence>VNMAGRNRLPRHVLDGPRGFPPGPGPIRDGPYSRGPRPLPHPAVVEEELELQHEEIQRLNAENRRLATTQVGLRQELAAAQDEIHRLSQVVGNVKADKDHQARDLVDKCMKMEAELHAVEPLRAEVMQLRADAQKLSVARQDLATHVQALQQDLSRAQADVQQIPVLRSELDSLHQELIRSRTAIEYEKKANAEQMEQRQAMEKNLISMAREVEKLRAELTNSEKRSWGASNPGGPYGAKLGSAAVGYSGPYAETYGMHLAQPGAEKGSQYGVGPDPWGAYEKPRSHGRR</sequence>
<organism evidence="8 9">
    <name type="scientific">Taxus chinensis</name>
    <name type="common">Chinese yew</name>
    <name type="synonym">Taxus wallichiana var. chinensis</name>
    <dbReference type="NCBI Taxonomy" id="29808"/>
    <lineage>
        <taxon>Eukaryota</taxon>
        <taxon>Viridiplantae</taxon>
        <taxon>Streptophyta</taxon>
        <taxon>Embryophyta</taxon>
        <taxon>Tracheophyta</taxon>
        <taxon>Spermatophyta</taxon>
        <taxon>Pinopsida</taxon>
        <taxon>Pinidae</taxon>
        <taxon>Conifers II</taxon>
        <taxon>Cupressales</taxon>
        <taxon>Taxaceae</taxon>
        <taxon>Taxus</taxon>
    </lineage>
</organism>
<dbReference type="Proteomes" id="UP000824469">
    <property type="component" value="Unassembled WGS sequence"/>
</dbReference>
<evidence type="ECO:0000313" key="8">
    <source>
        <dbReference type="EMBL" id="KAH9313517.1"/>
    </source>
</evidence>
<evidence type="ECO:0000256" key="5">
    <source>
        <dbReference type="ARBA" id="ARBA00023089"/>
    </source>
</evidence>
<dbReference type="AlphaFoldDB" id="A0AA38FZE3"/>
<evidence type="ECO:0000256" key="2">
    <source>
        <dbReference type="ARBA" id="ARBA00022473"/>
    </source>
</evidence>
<comment type="caution">
    <text evidence="8">The sequence shown here is derived from an EMBL/GenBank/DDBJ whole genome shotgun (WGS) entry which is preliminary data.</text>
</comment>
<comment type="similarity">
    <text evidence="1">Belongs to the FLX family.</text>
</comment>
<accession>A0AA38FZE3</accession>
<keyword evidence="4 6" id="KW-0175">Coiled coil</keyword>
<evidence type="ECO:0008006" key="10">
    <source>
        <dbReference type="Google" id="ProtNLM"/>
    </source>
</evidence>
<evidence type="ECO:0000256" key="6">
    <source>
        <dbReference type="SAM" id="Coils"/>
    </source>
</evidence>